<protein>
    <submittedName>
        <fullName evidence="2">Uncharacterized protein</fullName>
    </submittedName>
</protein>
<sequence length="75" mass="8901">MKLEYYQEQVEKKRQKLEKINQNGKVSKDEIKSSRVERYGSKRKSNIQFPLLTVLSIFFVILPIAVFIIYSSFVK</sequence>
<reference evidence="2 4" key="1">
    <citation type="submission" date="2014-10" db="EMBL/GenBank/DDBJ databases">
        <title>Draft genome of phytase producing Bacillus ginsengihumi strain M2.11.</title>
        <authorList>
            <person name="Toymentseva A."/>
            <person name="Boulygina E.A."/>
            <person name="Kazakov S.V."/>
            <person name="Kayumov I."/>
            <person name="Suleimanova A.D."/>
            <person name="Mardanova A.M."/>
            <person name="Maria S.N."/>
            <person name="Sergey M.Y."/>
            <person name="Sharipova M.R."/>
        </authorList>
    </citation>
    <scope>NUCLEOTIDE SEQUENCE [LARGE SCALE GENOMIC DNA]</scope>
    <source>
        <strain evidence="2 4">M2.11</strain>
    </source>
</reference>
<dbReference type="Proteomes" id="UP000476934">
    <property type="component" value="Unassembled WGS sequence"/>
</dbReference>
<feature type="transmembrane region" description="Helical" evidence="1">
    <location>
        <begin position="51"/>
        <end position="73"/>
    </location>
</feature>
<evidence type="ECO:0000313" key="3">
    <source>
        <dbReference type="EMBL" id="NEY20677.1"/>
    </source>
</evidence>
<proteinExistence type="predicted"/>
<evidence type="ECO:0000313" key="2">
    <source>
        <dbReference type="EMBL" id="KHD85798.1"/>
    </source>
</evidence>
<keyword evidence="1" id="KW-0472">Membrane</keyword>
<accession>A0A0A6VEB9</accession>
<evidence type="ECO:0000256" key="1">
    <source>
        <dbReference type="SAM" id="Phobius"/>
    </source>
</evidence>
<dbReference type="EMBL" id="JAAIWK010000019">
    <property type="protein sequence ID" value="NEY20677.1"/>
    <property type="molecule type" value="Genomic_DNA"/>
</dbReference>
<dbReference type="STRING" id="363870.NG54_07125"/>
<gene>
    <name evidence="3" type="ORF">G4D61_11985</name>
    <name evidence="2" type="ORF">NG54_07125</name>
</gene>
<dbReference type="RefSeq" id="WP_025729047.1">
    <property type="nucleotide sequence ID" value="NZ_JAAIWK010000019.1"/>
</dbReference>
<reference evidence="3" key="2">
    <citation type="submission" date="2020-02" db="EMBL/GenBank/DDBJ databases">
        <authorList>
            <person name="Feng H."/>
        </authorList>
    </citation>
    <scope>NUCLEOTIDE SEQUENCE [LARGE SCALE GENOMIC DNA]</scope>
    <source>
        <strain evidence="3">Gsoil 114</strain>
    </source>
</reference>
<organism evidence="2 4">
    <name type="scientific">Heyndrickxia ginsengihumi</name>
    <dbReference type="NCBI Taxonomy" id="363870"/>
    <lineage>
        <taxon>Bacteria</taxon>
        <taxon>Bacillati</taxon>
        <taxon>Bacillota</taxon>
        <taxon>Bacilli</taxon>
        <taxon>Bacillales</taxon>
        <taxon>Bacillaceae</taxon>
        <taxon>Heyndrickxia</taxon>
    </lineage>
</organism>
<dbReference type="EMBL" id="JRUN01000016">
    <property type="protein sequence ID" value="KHD85798.1"/>
    <property type="molecule type" value="Genomic_DNA"/>
</dbReference>
<evidence type="ECO:0000313" key="5">
    <source>
        <dbReference type="Proteomes" id="UP000476934"/>
    </source>
</evidence>
<dbReference type="AlphaFoldDB" id="A0A0A6VEB9"/>
<keyword evidence="1" id="KW-0812">Transmembrane</keyword>
<keyword evidence="1" id="KW-1133">Transmembrane helix</keyword>
<evidence type="ECO:0000313" key="4">
    <source>
        <dbReference type="Proteomes" id="UP000030588"/>
    </source>
</evidence>
<dbReference type="Proteomes" id="UP000030588">
    <property type="component" value="Unassembled WGS sequence"/>
</dbReference>
<comment type="caution">
    <text evidence="2">The sequence shown here is derived from an EMBL/GenBank/DDBJ whole genome shotgun (WGS) entry which is preliminary data.</text>
</comment>
<reference evidence="3 5" key="3">
    <citation type="submission" date="2020-03" db="EMBL/GenBank/DDBJ databases">
        <title>Bacillus aquiflavi sp. nov., isolated from yellow water of strong flavor Chinese baijiu in Yibin region of China.</title>
        <authorList>
            <person name="Xie J."/>
        </authorList>
    </citation>
    <scope>NUCLEOTIDE SEQUENCE [LARGE SCALE GENOMIC DNA]</scope>
    <source>
        <strain evidence="3 5">Gsoil 114</strain>
    </source>
</reference>
<keyword evidence="5" id="KW-1185">Reference proteome</keyword>
<name>A0A0A6VEB9_9BACI</name>